<reference evidence="2" key="1">
    <citation type="submission" date="2016-04" db="EMBL/GenBank/DDBJ databases">
        <authorList>
            <person name="Chen L."/>
            <person name="Zhuang W."/>
            <person name="Wang G."/>
        </authorList>
    </citation>
    <scope>NUCLEOTIDE SEQUENCE [LARGE SCALE GENOMIC DNA]</scope>
    <source>
        <strain evidence="2">208</strain>
    </source>
</reference>
<sequence>MMKPLRCLLALGIVVAGCTNNQEKDQPVATGSLNARSIARTNTIDSAVTQQSEPAIVDLPFGPKSGANKNFCNETMFYLNIIGENYTAANGFKNLKPAYPLPPIDRYIYTVIDTVYDPGECAQDISMDSVFRVTSYKLRLPDHEGFEVYYMADDMANNNLTPGFTGRCANFELKFYGALIFYQKATKTARLLPVYHNYYNESQHERYFAIDKNYRITICNKIFSEGDYDSKNAVEMWDGPRYEVTMKKSGAFEIKRFGE</sequence>
<dbReference type="OrthoDB" id="9994127at2"/>
<protein>
    <recommendedName>
        <fullName evidence="3">Lipoprotein</fullName>
    </recommendedName>
</protein>
<gene>
    <name evidence="1" type="ORF">A4R26_04765</name>
</gene>
<evidence type="ECO:0000313" key="2">
    <source>
        <dbReference type="Proteomes" id="UP000192276"/>
    </source>
</evidence>
<dbReference type="RefSeq" id="WP_081168610.1">
    <property type="nucleotide sequence ID" value="NZ_LWBP01000199.1"/>
</dbReference>
<proteinExistence type="predicted"/>
<evidence type="ECO:0008006" key="3">
    <source>
        <dbReference type="Google" id="ProtNLM"/>
    </source>
</evidence>
<dbReference type="PROSITE" id="PS51257">
    <property type="entry name" value="PROKAR_LIPOPROTEIN"/>
    <property type="match status" value="1"/>
</dbReference>
<name>A0A1V9FDL4_9BACT</name>
<evidence type="ECO:0000313" key="1">
    <source>
        <dbReference type="EMBL" id="OQP56474.1"/>
    </source>
</evidence>
<dbReference type="EMBL" id="LWBP01000199">
    <property type="protein sequence ID" value="OQP56474.1"/>
    <property type="molecule type" value="Genomic_DNA"/>
</dbReference>
<comment type="caution">
    <text evidence="1">The sequence shown here is derived from an EMBL/GenBank/DDBJ whole genome shotgun (WGS) entry which is preliminary data.</text>
</comment>
<organism evidence="1 2">
    <name type="scientific">Niastella populi</name>
    <dbReference type="NCBI Taxonomy" id="550983"/>
    <lineage>
        <taxon>Bacteria</taxon>
        <taxon>Pseudomonadati</taxon>
        <taxon>Bacteroidota</taxon>
        <taxon>Chitinophagia</taxon>
        <taxon>Chitinophagales</taxon>
        <taxon>Chitinophagaceae</taxon>
        <taxon>Niastella</taxon>
    </lineage>
</organism>
<keyword evidence="2" id="KW-1185">Reference proteome</keyword>
<dbReference type="Proteomes" id="UP000192276">
    <property type="component" value="Unassembled WGS sequence"/>
</dbReference>
<accession>A0A1V9FDL4</accession>
<dbReference type="AlphaFoldDB" id="A0A1V9FDL4"/>